<protein>
    <submittedName>
        <fullName evidence="2">Uncharacterized protein</fullName>
    </submittedName>
</protein>
<evidence type="ECO:0000313" key="2">
    <source>
        <dbReference type="EMBL" id="VEL13295.1"/>
    </source>
</evidence>
<evidence type="ECO:0000313" key="3">
    <source>
        <dbReference type="Proteomes" id="UP000784294"/>
    </source>
</evidence>
<dbReference type="AlphaFoldDB" id="A0A3S5CDX0"/>
<sequence length="245" mass="26780">MDFITNFSLHGFFFLWNFFIHPGILGRKLASNGVTTQGECHIDPGDACSRDFFQISAITPRISHGSIRLESPSSISPTYSADSLRESVISSSDLPDGSIQGSEQSFFASSLSAESWSAGERNQQIAALKVSKNGESVVLDNNWKEEVVVTLCTGEQPDALEASSDLHQQASIIGDYSSISDRLLQPRILSFGPFSNVRALRFTSNANLLGLPPTWSFNDSSQEFRGVRHLLPGKGVLVEYLSECI</sequence>
<dbReference type="EMBL" id="CAAALY010017350">
    <property type="protein sequence ID" value="VEL13295.1"/>
    <property type="molecule type" value="Genomic_DNA"/>
</dbReference>
<reference evidence="2" key="1">
    <citation type="submission" date="2018-11" db="EMBL/GenBank/DDBJ databases">
        <authorList>
            <consortium name="Pathogen Informatics"/>
        </authorList>
    </citation>
    <scope>NUCLEOTIDE SEQUENCE</scope>
</reference>
<gene>
    <name evidence="2" type="ORF">PXEA_LOCUS6735</name>
</gene>
<feature type="chain" id="PRO_5018728825" evidence="1">
    <location>
        <begin position="27"/>
        <end position="245"/>
    </location>
</feature>
<proteinExistence type="predicted"/>
<organism evidence="2 3">
    <name type="scientific">Protopolystoma xenopodis</name>
    <dbReference type="NCBI Taxonomy" id="117903"/>
    <lineage>
        <taxon>Eukaryota</taxon>
        <taxon>Metazoa</taxon>
        <taxon>Spiralia</taxon>
        <taxon>Lophotrochozoa</taxon>
        <taxon>Platyhelminthes</taxon>
        <taxon>Monogenea</taxon>
        <taxon>Polyopisthocotylea</taxon>
        <taxon>Polystomatidea</taxon>
        <taxon>Polystomatidae</taxon>
        <taxon>Protopolystoma</taxon>
    </lineage>
</organism>
<evidence type="ECO:0000256" key="1">
    <source>
        <dbReference type="SAM" id="SignalP"/>
    </source>
</evidence>
<comment type="caution">
    <text evidence="2">The sequence shown here is derived from an EMBL/GenBank/DDBJ whole genome shotgun (WGS) entry which is preliminary data.</text>
</comment>
<accession>A0A3S5CDX0</accession>
<name>A0A3S5CDX0_9PLAT</name>
<keyword evidence="3" id="KW-1185">Reference proteome</keyword>
<keyword evidence="1" id="KW-0732">Signal</keyword>
<dbReference type="Proteomes" id="UP000784294">
    <property type="component" value="Unassembled WGS sequence"/>
</dbReference>
<feature type="signal peptide" evidence="1">
    <location>
        <begin position="1"/>
        <end position="26"/>
    </location>
</feature>